<reference evidence="2" key="1">
    <citation type="submission" date="2023-10" db="EMBL/GenBank/DDBJ databases">
        <title>Genome assemblies of two species of porcelain crab, Petrolisthes cinctipes and Petrolisthes manimaculis (Anomura: Porcellanidae).</title>
        <authorList>
            <person name="Angst P."/>
        </authorList>
    </citation>
    <scope>NUCLEOTIDE SEQUENCE</scope>
    <source>
        <strain evidence="2">PB745_01</strain>
        <tissue evidence="2">Gill</tissue>
    </source>
</reference>
<sequence>MVSQHPGTTGPAPLSVLHVQSESSGHTAVKVHHEASPATTSANSAPLHEKDCTGVSKPTGTTAPAPQKATESIANTGTDLPTAAQLKLNFYAYAAVPSDSYEDVSVESELMLSAMIFSSDPDFDIEISEPTELAFNVQQGGLEERMEAEGLQYVVLRCHSKNDQNMQATYSI</sequence>
<feature type="region of interest" description="Disordered" evidence="1">
    <location>
        <begin position="21"/>
        <end position="70"/>
    </location>
</feature>
<protein>
    <submittedName>
        <fullName evidence="2">Uncharacterized protein</fullName>
    </submittedName>
</protein>
<evidence type="ECO:0000313" key="2">
    <source>
        <dbReference type="EMBL" id="KAK3888166.1"/>
    </source>
</evidence>
<gene>
    <name evidence="2" type="ORF">Pcinc_007768</name>
</gene>
<keyword evidence="3" id="KW-1185">Reference proteome</keyword>
<dbReference type="Proteomes" id="UP001286313">
    <property type="component" value="Unassembled WGS sequence"/>
</dbReference>
<dbReference type="AlphaFoldDB" id="A0AAE1GAF3"/>
<dbReference type="EMBL" id="JAWQEG010000582">
    <property type="protein sequence ID" value="KAK3888166.1"/>
    <property type="molecule type" value="Genomic_DNA"/>
</dbReference>
<proteinExistence type="predicted"/>
<feature type="compositionally biased region" description="Low complexity" evidence="1">
    <location>
        <begin position="36"/>
        <end position="46"/>
    </location>
</feature>
<evidence type="ECO:0000313" key="3">
    <source>
        <dbReference type="Proteomes" id="UP001286313"/>
    </source>
</evidence>
<evidence type="ECO:0000256" key="1">
    <source>
        <dbReference type="SAM" id="MobiDB-lite"/>
    </source>
</evidence>
<feature type="compositionally biased region" description="Polar residues" evidence="1">
    <location>
        <begin position="56"/>
        <end position="70"/>
    </location>
</feature>
<accession>A0AAE1GAF3</accession>
<comment type="caution">
    <text evidence="2">The sequence shown here is derived from an EMBL/GenBank/DDBJ whole genome shotgun (WGS) entry which is preliminary data.</text>
</comment>
<organism evidence="2 3">
    <name type="scientific">Petrolisthes cinctipes</name>
    <name type="common">Flat porcelain crab</name>
    <dbReference type="NCBI Taxonomy" id="88211"/>
    <lineage>
        <taxon>Eukaryota</taxon>
        <taxon>Metazoa</taxon>
        <taxon>Ecdysozoa</taxon>
        <taxon>Arthropoda</taxon>
        <taxon>Crustacea</taxon>
        <taxon>Multicrustacea</taxon>
        <taxon>Malacostraca</taxon>
        <taxon>Eumalacostraca</taxon>
        <taxon>Eucarida</taxon>
        <taxon>Decapoda</taxon>
        <taxon>Pleocyemata</taxon>
        <taxon>Anomura</taxon>
        <taxon>Galatheoidea</taxon>
        <taxon>Porcellanidae</taxon>
        <taxon>Petrolisthes</taxon>
    </lineage>
</organism>
<name>A0AAE1GAF3_PETCI</name>